<dbReference type="Proteomes" id="UP000076794">
    <property type="component" value="Chromosome"/>
</dbReference>
<dbReference type="RefSeq" id="WP_068200104.1">
    <property type="nucleotide sequence ID" value="NZ_CP014209.1"/>
</dbReference>
<dbReference type="PATRIC" id="fig|1300344.3.peg.47"/>
<dbReference type="OrthoDB" id="3253635at2"/>
<evidence type="ECO:0008006" key="4">
    <source>
        <dbReference type="Google" id="ProtNLM"/>
    </source>
</evidence>
<keyword evidence="1" id="KW-0472">Membrane</keyword>
<keyword evidence="3" id="KW-1185">Reference proteome</keyword>
<evidence type="ECO:0000313" key="3">
    <source>
        <dbReference type="Proteomes" id="UP000076794"/>
    </source>
</evidence>
<dbReference type="AlphaFoldDB" id="A0A168E5T1"/>
<dbReference type="KEGG" id="ido:I598_0050"/>
<organism evidence="2 3">
    <name type="scientific">Isoptericola dokdonensis DS-3</name>
    <dbReference type="NCBI Taxonomy" id="1300344"/>
    <lineage>
        <taxon>Bacteria</taxon>
        <taxon>Bacillati</taxon>
        <taxon>Actinomycetota</taxon>
        <taxon>Actinomycetes</taxon>
        <taxon>Micrococcales</taxon>
        <taxon>Promicromonosporaceae</taxon>
        <taxon>Isoptericola</taxon>
    </lineage>
</organism>
<proteinExistence type="predicted"/>
<accession>A0A168E5T1</accession>
<feature type="transmembrane region" description="Helical" evidence="1">
    <location>
        <begin position="81"/>
        <end position="98"/>
    </location>
</feature>
<feature type="transmembrane region" description="Helical" evidence="1">
    <location>
        <begin position="142"/>
        <end position="159"/>
    </location>
</feature>
<keyword evidence="1" id="KW-1133">Transmembrane helix</keyword>
<feature type="transmembrane region" description="Helical" evidence="1">
    <location>
        <begin position="29"/>
        <end position="46"/>
    </location>
</feature>
<evidence type="ECO:0000256" key="1">
    <source>
        <dbReference type="SAM" id="Phobius"/>
    </source>
</evidence>
<feature type="transmembrane region" description="Helical" evidence="1">
    <location>
        <begin position="105"/>
        <end position="130"/>
    </location>
</feature>
<reference evidence="2 3" key="1">
    <citation type="submission" date="2016-01" db="EMBL/GenBank/DDBJ databases">
        <title>Complete genome sequence of a soil Actinobacterium, Isoptericola dokdonensis DS-3.</title>
        <authorList>
            <person name="Kwon S.-K."/>
            <person name="Kim J.F."/>
        </authorList>
    </citation>
    <scope>NUCLEOTIDE SEQUENCE [LARGE SCALE GENOMIC DNA]</scope>
    <source>
        <strain evidence="2 3">DS-3</strain>
    </source>
</reference>
<dbReference type="EMBL" id="CP014209">
    <property type="protein sequence ID" value="ANC29646.1"/>
    <property type="molecule type" value="Genomic_DNA"/>
</dbReference>
<keyword evidence="1" id="KW-0812">Transmembrane</keyword>
<gene>
    <name evidence="2" type="ORF">I598_0050</name>
</gene>
<evidence type="ECO:0000313" key="2">
    <source>
        <dbReference type="EMBL" id="ANC29646.1"/>
    </source>
</evidence>
<sequence length="184" mass="18843">MTATTKEPASTITSTSSDQLVSSPSARRALATCRLLLAAVFLWPALDKIFGLGHATPRDQAWIAGSSPTGGYLTHLDSPPAALFAALAGPVTDVLFIGGMLGTGLALLLGIGLRVAAVAGGLIMAMLYVASWPFGAGSNNPLVDQHLVYVALLAALALTRSGDTWGLGRAWAASGIPGTATWMR</sequence>
<name>A0A168E5T1_9MICO</name>
<dbReference type="STRING" id="1300344.I598_0050"/>
<protein>
    <recommendedName>
        <fullName evidence="4">DoxX</fullName>
    </recommendedName>
</protein>